<sequence>MRSTTLRLVLVKHRSSYSSSMHSAAVLPLPSAPVLVSDVFDTPYRFGEPAKLLGFTPSRSRRPVAPAVPLPEALIYEGPSTGQHKARPRLLGSRILTTSLPAPEIFDGPAAPRRSHFRAGMLIHAPSQTPLPPWAMRIIFVMKHTGILGLKWRQALHLHDPHATRLSNCGGPVGDKLS</sequence>
<organism evidence="1 2">
    <name type="scientific">Auriscalpium vulgare</name>
    <dbReference type="NCBI Taxonomy" id="40419"/>
    <lineage>
        <taxon>Eukaryota</taxon>
        <taxon>Fungi</taxon>
        <taxon>Dikarya</taxon>
        <taxon>Basidiomycota</taxon>
        <taxon>Agaricomycotina</taxon>
        <taxon>Agaricomycetes</taxon>
        <taxon>Russulales</taxon>
        <taxon>Auriscalpiaceae</taxon>
        <taxon>Auriscalpium</taxon>
    </lineage>
</organism>
<dbReference type="EMBL" id="MU275872">
    <property type="protein sequence ID" value="KAI0049483.1"/>
    <property type="molecule type" value="Genomic_DNA"/>
</dbReference>
<dbReference type="Proteomes" id="UP000814033">
    <property type="component" value="Unassembled WGS sequence"/>
</dbReference>
<protein>
    <submittedName>
        <fullName evidence="1">Uncharacterized protein</fullName>
    </submittedName>
</protein>
<evidence type="ECO:0000313" key="1">
    <source>
        <dbReference type="EMBL" id="KAI0049483.1"/>
    </source>
</evidence>
<reference evidence="1" key="2">
    <citation type="journal article" date="2022" name="New Phytol.">
        <title>Evolutionary transition to the ectomycorrhizal habit in the genomes of a hyperdiverse lineage of mushroom-forming fungi.</title>
        <authorList>
            <person name="Looney B."/>
            <person name="Miyauchi S."/>
            <person name="Morin E."/>
            <person name="Drula E."/>
            <person name="Courty P.E."/>
            <person name="Kohler A."/>
            <person name="Kuo A."/>
            <person name="LaButti K."/>
            <person name="Pangilinan J."/>
            <person name="Lipzen A."/>
            <person name="Riley R."/>
            <person name="Andreopoulos W."/>
            <person name="He G."/>
            <person name="Johnson J."/>
            <person name="Nolan M."/>
            <person name="Tritt A."/>
            <person name="Barry K.W."/>
            <person name="Grigoriev I.V."/>
            <person name="Nagy L.G."/>
            <person name="Hibbett D."/>
            <person name="Henrissat B."/>
            <person name="Matheny P.B."/>
            <person name="Labbe J."/>
            <person name="Martin F.M."/>
        </authorList>
    </citation>
    <scope>NUCLEOTIDE SEQUENCE</scope>
    <source>
        <strain evidence="1">FP105234-sp</strain>
    </source>
</reference>
<gene>
    <name evidence="1" type="ORF">FA95DRAFT_1677461</name>
</gene>
<evidence type="ECO:0000313" key="2">
    <source>
        <dbReference type="Proteomes" id="UP000814033"/>
    </source>
</evidence>
<keyword evidence="2" id="KW-1185">Reference proteome</keyword>
<name>A0ACB8RZ76_9AGAM</name>
<comment type="caution">
    <text evidence="1">The sequence shown here is derived from an EMBL/GenBank/DDBJ whole genome shotgun (WGS) entry which is preliminary data.</text>
</comment>
<accession>A0ACB8RZ76</accession>
<reference evidence="1" key="1">
    <citation type="submission" date="2021-02" db="EMBL/GenBank/DDBJ databases">
        <authorList>
            <consortium name="DOE Joint Genome Institute"/>
            <person name="Ahrendt S."/>
            <person name="Looney B.P."/>
            <person name="Miyauchi S."/>
            <person name="Morin E."/>
            <person name="Drula E."/>
            <person name="Courty P.E."/>
            <person name="Chicoki N."/>
            <person name="Fauchery L."/>
            <person name="Kohler A."/>
            <person name="Kuo A."/>
            <person name="Labutti K."/>
            <person name="Pangilinan J."/>
            <person name="Lipzen A."/>
            <person name="Riley R."/>
            <person name="Andreopoulos W."/>
            <person name="He G."/>
            <person name="Johnson J."/>
            <person name="Barry K.W."/>
            <person name="Grigoriev I.V."/>
            <person name="Nagy L."/>
            <person name="Hibbett D."/>
            <person name="Henrissat B."/>
            <person name="Matheny P.B."/>
            <person name="Labbe J."/>
            <person name="Martin F."/>
        </authorList>
    </citation>
    <scope>NUCLEOTIDE SEQUENCE</scope>
    <source>
        <strain evidence="1">FP105234-sp</strain>
    </source>
</reference>
<proteinExistence type="predicted"/>